<dbReference type="AlphaFoldDB" id="B0TRH5"/>
<protein>
    <submittedName>
        <fullName evidence="1">Uncharacterized protein</fullName>
    </submittedName>
</protein>
<evidence type="ECO:0000313" key="2">
    <source>
        <dbReference type="Proteomes" id="UP000001317"/>
    </source>
</evidence>
<dbReference type="HOGENOM" id="CLU_162058_0_0_6"/>
<dbReference type="KEGG" id="shl:Shal_1828"/>
<accession>B0TRH5</accession>
<dbReference type="EMBL" id="CP000931">
    <property type="protein sequence ID" value="ABZ76393.1"/>
    <property type="molecule type" value="Genomic_DNA"/>
</dbReference>
<dbReference type="eggNOG" id="ENOG50302GW">
    <property type="taxonomic scope" value="Bacteria"/>
</dbReference>
<evidence type="ECO:0000313" key="1">
    <source>
        <dbReference type="EMBL" id="ABZ76393.1"/>
    </source>
</evidence>
<dbReference type="Proteomes" id="UP000001317">
    <property type="component" value="Chromosome"/>
</dbReference>
<dbReference type="OrthoDB" id="6267130at2"/>
<proteinExistence type="predicted"/>
<sequence>MQINSSQLTTTHAAANATSRVEVNKSVASNQTSALASGAIEASGLIKAQQSFTINDYQEDELALQSRLGAHVEYENHTGGHRGAVAEYLVNQHAAKREEIKQMVGIDTYA</sequence>
<name>B0TRH5_SHEHH</name>
<keyword evidence="2" id="KW-1185">Reference proteome</keyword>
<dbReference type="RefSeq" id="WP_012276925.1">
    <property type="nucleotide sequence ID" value="NC_010334.1"/>
</dbReference>
<dbReference type="STRING" id="458817.Shal_1828"/>
<reference evidence="1" key="1">
    <citation type="submission" date="2008-01" db="EMBL/GenBank/DDBJ databases">
        <title>Complete sequence of Shewanella halifaxensis HAW-EB4.</title>
        <authorList>
            <consortium name="US DOE Joint Genome Institute"/>
            <person name="Copeland A."/>
            <person name="Lucas S."/>
            <person name="Lapidus A."/>
            <person name="Glavina del Rio T."/>
            <person name="Dalin E."/>
            <person name="Tice H."/>
            <person name="Bruce D."/>
            <person name="Goodwin L."/>
            <person name="Pitluck S."/>
            <person name="Sims D."/>
            <person name="Brettin T."/>
            <person name="Detter J.C."/>
            <person name="Han C."/>
            <person name="Kuske C.R."/>
            <person name="Schmutz J."/>
            <person name="Larimer F."/>
            <person name="Land M."/>
            <person name="Hauser L."/>
            <person name="Kyrpides N."/>
            <person name="Kim E."/>
            <person name="Zhao J.-S."/>
            <person name="Richardson P."/>
        </authorList>
    </citation>
    <scope>NUCLEOTIDE SEQUENCE [LARGE SCALE GENOMIC DNA]</scope>
    <source>
        <strain evidence="1">HAW-EB4</strain>
    </source>
</reference>
<gene>
    <name evidence="1" type="ordered locus">Shal_1828</name>
</gene>
<organism evidence="1 2">
    <name type="scientific">Shewanella halifaxensis (strain HAW-EB4)</name>
    <dbReference type="NCBI Taxonomy" id="458817"/>
    <lineage>
        <taxon>Bacteria</taxon>
        <taxon>Pseudomonadati</taxon>
        <taxon>Pseudomonadota</taxon>
        <taxon>Gammaproteobacteria</taxon>
        <taxon>Alteromonadales</taxon>
        <taxon>Shewanellaceae</taxon>
        <taxon>Shewanella</taxon>
    </lineage>
</organism>